<evidence type="ECO:0000313" key="2">
    <source>
        <dbReference type="Proteomes" id="UP001424741"/>
    </source>
</evidence>
<dbReference type="SUPFAM" id="SSF51905">
    <property type="entry name" value="FAD/NAD(P)-binding domain"/>
    <property type="match status" value="1"/>
</dbReference>
<sequence length="495" mass="56113">MLKKVIVLGAGSAGLLAALTLKRRLKHLQVTVVYSEKIGIIGVGEGTTPYVPLHIHGYLGMDREEFQREVEPVWKLGIEFEWGKRGVFHYSFSNQQTDFQWQGLKKPNGYYAFDRFDGADLPGALMKRRIATPMGDDGKPDIPPPGVGIAWHLENHRFVQWLHKACMREGVKFIEGKVEDVELQENGEVKRLLLDGGRRVAGEMFIDASGFRAELMNKLGAHFDSFTDALFCDKAVVGGWEREDETILPCTRSEQMPHGWSWRIDHPDRINRGYVYSSSFVSDHDAEQAFREANPKIKDTRLVHFRSGRYRDSWIKNVVGIGNASGFVEPLEASAIMVICIQSRALTDCLYDCDGVTNDSLRKSYNKLIGGAWDDIRDFLALHYKFNTALDTPFWQECREKVNLGKGQDVADFYQQNGPSLIAKEVLMNAGDPYGMEGYLTLLVGMQVPHKNTYTPTAEEWKLWENYRNHFSNLAENGVGMKGLLEYMKKPGWAS</sequence>
<dbReference type="InterPro" id="IPR050816">
    <property type="entry name" value="Flavin-dep_Halogenase_NPB"/>
</dbReference>
<dbReference type="InterPro" id="IPR006905">
    <property type="entry name" value="Flavin_halogenase"/>
</dbReference>
<proteinExistence type="predicted"/>
<dbReference type="PANTHER" id="PTHR43747">
    <property type="entry name" value="FAD-BINDING PROTEIN"/>
    <property type="match status" value="1"/>
</dbReference>
<dbReference type="PANTHER" id="PTHR43747:SF4">
    <property type="entry name" value="FLAVIN-DEPENDENT TRYPTOPHAN HALOGENASE"/>
    <property type="match status" value="1"/>
</dbReference>
<dbReference type="Pfam" id="PF04820">
    <property type="entry name" value="Trp_halogenase"/>
    <property type="match status" value="1"/>
</dbReference>
<dbReference type="RefSeq" id="WP_346189561.1">
    <property type="nucleotide sequence ID" value="NZ_BAABRL010000011.1"/>
</dbReference>
<dbReference type="PIRSF" id="PIRSF011396">
    <property type="entry name" value="Trp_halogenase"/>
    <property type="match status" value="1"/>
</dbReference>
<organism evidence="1 2">
    <name type="scientific">Rubritalea halochordaticola</name>
    <dbReference type="NCBI Taxonomy" id="714537"/>
    <lineage>
        <taxon>Bacteria</taxon>
        <taxon>Pseudomonadati</taxon>
        <taxon>Verrucomicrobiota</taxon>
        <taxon>Verrucomicrobiia</taxon>
        <taxon>Verrucomicrobiales</taxon>
        <taxon>Rubritaleaceae</taxon>
        <taxon>Rubritalea</taxon>
    </lineage>
</organism>
<reference evidence="1 2" key="1">
    <citation type="submission" date="2024-02" db="EMBL/GenBank/DDBJ databases">
        <title>Rubritalea halochordaticola NBRC 107102.</title>
        <authorList>
            <person name="Ichikawa N."/>
            <person name="Katano-Makiyama Y."/>
            <person name="Hidaka K."/>
        </authorList>
    </citation>
    <scope>NUCLEOTIDE SEQUENCE [LARGE SCALE GENOMIC DNA]</scope>
    <source>
        <strain evidence="1 2">NBRC 107102</strain>
    </source>
</reference>
<accession>A0ABP9V6J5</accession>
<evidence type="ECO:0000313" key="1">
    <source>
        <dbReference type="EMBL" id="GAA5496982.1"/>
    </source>
</evidence>
<gene>
    <name evidence="1" type="primary">rebH_2</name>
    <name evidence="1" type="ORF">Rhal01_03170</name>
</gene>
<dbReference type="InterPro" id="IPR033856">
    <property type="entry name" value="Trp_halogen"/>
</dbReference>
<dbReference type="InterPro" id="IPR036188">
    <property type="entry name" value="FAD/NAD-bd_sf"/>
</dbReference>
<dbReference type="EMBL" id="BAABRL010000011">
    <property type="protein sequence ID" value="GAA5496982.1"/>
    <property type="molecule type" value="Genomic_DNA"/>
</dbReference>
<keyword evidence="2" id="KW-1185">Reference proteome</keyword>
<comment type="caution">
    <text evidence="1">The sequence shown here is derived from an EMBL/GenBank/DDBJ whole genome shotgun (WGS) entry which is preliminary data.</text>
</comment>
<dbReference type="Proteomes" id="UP001424741">
    <property type="component" value="Unassembled WGS sequence"/>
</dbReference>
<protein>
    <submittedName>
        <fullName evidence="1">Flavin-dependent tryptophan halogenase RebH</fullName>
    </submittedName>
</protein>
<dbReference type="Gene3D" id="3.50.50.60">
    <property type="entry name" value="FAD/NAD(P)-binding domain"/>
    <property type="match status" value="1"/>
</dbReference>
<name>A0ABP9V6J5_9BACT</name>